<dbReference type="HOGENOM" id="CLU_3306018_0_0_4"/>
<dbReference type="Proteomes" id="UP000013966">
    <property type="component" value="Chromosome 1"/>
</dbReference>
<dbReference type="EMBL" id="AP013058">
    <property type="protein sequence ID" value="BAN23422.1"/>
    <property type="molecule type" value="Genomic_DNA"/>
</dbReference>
<dbReference type="STRING" id="758793.BRPE64_ACDS16680"/>
<sequence>MVDVGNDGDIAEGASHRKCLGCAPTERASCETPWLGSPS</sequence>
<evidence type="ECO:0000313" key="2">
    <source>
        <dbReference type="Proteomes" id="UP000013966"/>
    </source>
</evidence>
<dbReference type="KEGG" id="buo:BRPE64_ACDS16680"/>
<protein>
    <submittedName>
        <fullName evidence="1">Uncharacterized protein</fullName>
    </submittedName>
</protein>
<dbReference type="AlphaFoldDB" id="R4WYS2"/>
<proteinExistence type="predicted"/>
<name>R4WYS2_9BURK</name>
<gene>
    <name evidence="1" type="ORF">BRPE64_ACDS16680</name>
</gene>
<dbReference type="PATRIC" id="fig|758793.3.peg.1673"/>
<reference evidence="1 2" key="1">
    <citation type="journal article" date="2013" name="Genome Announc.">
        <title>Complete Genome Sequence of Burkholderia sp. Strain RPE64, Bacterial Symbiont of the Bean Bug Riptortus pedestris.</title>
        <authorList>
            <person name="Shibata T.F."/>
            <person name="Maeda T."/>
            <person name="Nikoh N."/>
            <person name="Yamaguchi K."/>
            <person name="Oshima K."/>
            <person name="Hattori M."/>
            <person name="Nishiyama T."/>
            <person name="Hasebe M."/>
            <person name="Fukatsu T."/>
            <person name="Kikuchi Y."/>
            <person name="Shigenobu S."/>
        </authorList>
    </citation>
    <scope>NUCLEOTIDE SEQUENCE [LARGE SCALE GENOMIC DNA]</scope>
</reference>
<keyword evidence="2" id="KW-1185">Reference proteome</keyword>
<accession>R4WYS2</accession>
<evidence type="ECO:0000313" key="1">
    <source>
        <dbReference type="EMBL" id="BAN23422.1"/>
    </source>
</evidence>
<reference evidence="1 2" key="2">
    <citation type="journal article" date="2018" name="Int. J. Syst. Evol. Microbiol.">
        <title>Burkholderia insecticola sp. nov., a gut symbiotic bacterium of the bean bug Riptortus pedestris.</title>
        <authorList>
            <person name="Takeshita K."/>
            <person name="Tamaki H."/>
            <person name="Ohbayashi T."/>
            <person name="Meng X.-Y."/>
            <person name="Sone T."/>
            <person name="Mitani Y."/>
            <person name="Peeters C."/>
            <person name="Kikuchi Y."/>
            <person name="Vandamme P."/>
        </authorList>
    </citation>
    <scope>NUCLEOTIDE SEQUENCE [LARGE SCALE GENOMIC DNA]</scope>
    <source>
        <strain evidence="1">RPE64</strain>
    </source>
</reference>
<organism evidence="1 2">
    <name type="scientific">Caballeronia insecticola</name>
    <dbReference type="NCBI Taxonomy" id="758793"/>
    <lineage>
        <taxon>Bacteria</taxon>
        <taxon>Pseudomonadati</taxon>
        <taxon>Pseudomonadota</taxon>
        <taxon>Betaproteobacteria</taxon>
        <taxon>Burkholderiales</taxon>
        <taxon>Burkholderiaceae</taxon>
        <taxon>Caballeronia</taxon>
    </lineage>
</organism>